<feature type="domain" description="DUF1468" evidence="3">
    <location>
        <begin position="24"/>
        <end position="182"/>
    </location>
</feature>
<dbReference type="Proteomes" id="UP001596455">
    <property type="component" value="Unassembled WGS sequence"/>
</dbReference>
<keyword evidence="5" id="KW-1185">Reference proteome</keyword>
<feature type="region of interest" description="Disordered" evidence="1">
    <location>
        <begin position="82"/>
        <end position="101"/>
    </location>
</feature>
<evidence type="ECO:0000256" key="1">
    <source>
        <dbReference type="SAM" id="MobiDB-lite"/>
    </source>
</evidence>
<gene>
    <name evidence="4" type="ORF">ACFQQL_03565</name>
</gene>
<keyword evidence="2" id="KW-1133">Transmembrane helix</keyword>
<protein>
    <submittedName>
        <fullName evidence="4">Tripartite tricarboxylate transporter TctB family protein</fullName>
    </submittedName>
</protein>
<keyword evidence="2" id="KW-0472">Membrane</keyword>
<accession>A0ABW2Q5G1</accession>
<feature type="transmembrane region" description="Helical" evidence="2">
    <location>
        <begin position="135"/>
        <end position="151"/>
    </location>
</feature>
<feature type="transmembrane region" description="Helical" evidence="2">
    <location>
        <begin position="156"/>
        <end position="179"/>
    </location>
</feature>
<sequence length="188" mass="19598">MSPEHGADGRRPIARSDLYVGAAAVVGGLAVIPYALSMPEYEGLPGPGLFPAIIGGFAVLFGLALVLKAVLEARRGRAAAAPQQEVPAEEDATAPEQTEGAVRTTLATSERARWLNAGVVLGSIVFYLLVAETLGFLLTMFVILAAIMLVLRSRVVVALVTAACATALLYAVFELGLLVQLPDGLVGW</sequence>
<evidence type="ECO:0000313" key="5">
    <source>
        <dbReference type="Proteomes" id="UP001596455"/>
    </source>
</evidence>
<reference evidence="5" key="1">
    <citation type="journal article" date="2019" name="Int. J. Syst. Evol. Microbiol.">
        <title>The Global Catalogue of Microorganisms (GCM) 10K type strain sequencing project: providing services to taxonomists for standard genome sequencing and annotation.</title>
        <authorList>
            <consortium name="The Broad Institute Genomics Platform"/>
            <consortium name="The Broad Institute Genome Sequencing Center for Infectious Disease"/>
            <person name="Wu L."/>
            <person name="Ma J."/>
        </authorList>
    </citation>
    <scope>NUCLEOTIDE SEQUENCE [LARGE SCALE GENOMIC DNA]</scope>
    <source>
        <strain evidence="5">JCM 1490</strain>
    </source>
</reference>
<dbReference type="EMBL" id="JBHTCQ010000001">
    <property type="protein sequence ID" value="MFC7404177.1"/>
    <property type="molecule type" value="Genomic_DNA"/>
</dbReference>
<proteinExistence type="predicted"/>
<feature type="transmembrane region" description="Helical" evidence="2">
    <location>
        <begin position="48"/>
        <end position="67"/>
    </location>
</feature>
<name>A0ABW2Q5G1_9MICO</name>
<evidence type="ECO:0000259" key="3">
    <source>
        <dbReference type="Pfam" id="PF07331"/>
    </source>
</evidence>
<dbReference type="RefSeq" id="WP_382391322.1">
    <property type="nucleotide sequence ID" value="NZ_JBHTCQ010000001.1"/>
</dbReference>
<feature type="transmembrane region" description="Helical" evidence="2">
    <location>
        <begin position="18"/>
        <end position="36"/>
    </location>
</feature>
<evidence type="ECO:0000313" key="4">
    <source>
        <dbReference type="EMBL" id="MFC7404177.1"/>
    </source>
</evidence>
<organism evidence="4 5">
    <name type="scientific">Georgenia alba</name>
    <dbReference type="NCBI Taxonomy" id="2233858"/>
    <lineage>
        <taxon>Bacteria</taxon>
        <taxon>Bacillati</taxon>
        <taxon>Actinomycetota</taxon>
        <taxon>Actinomycetes</taxon>
        <taxon>Micrococcales</taxon>
        <taxon>Bogoriellaceae</taxon>
        <taxon>Georgenia</taxon>
    </lineage>
</organism>
<dbReference type="InterPro" id="IPR009936">
    <property type="entry name" value="DUF1468"/>
</dbReference>
<comment type="caution">
    <text evidence="4">The sequence shown here is derived from an EMBL/GenBank/DDBJ whole genome shotgun (WGS) entry which is preliminary data.</text>
</comment>
<feature type="transmembrane region" description="Helical" evidence="2">
    <location>
        <begin position="112"/>
        <end position="129"/>
    </location>
</feature>
<evidence type="ECO:0000256" key="2">
    <source>
        <dbReference type="SAM" id="Phobius"/>
    </source>
</evidence>
<dbReference type="Pfam" id="PF07331">
    <property type="entry name" value="TctB"/>
    <property type="match status" value="1"/>
</dbReference>
<keyword evidence="2" id="KW-0812">Transmembrane</keyword>